<dbReference type="GO" id="GO:0004749">
    <property type="term" value="F:ribose phosphate diphosphokinase activity"/>
    <property type="evidence" value="ECO:0007669"/>
    <property type="project" value="UniProtKB-EC"/>
</dbReference>
<evidence type="ECO:0000256" key="3">
    <source>
        <dbReference type="ARBA" id="ARBA00022723"/>
    </source>
</evidence>
<evidence type="ECO:0000256" key="8">
    <source>
        <dbReference type="ARBA" id="ARBA00022842"/>
    </source>
</evidence>
<protein>
    <recommendedName>
        <fullName evidence="1">ribose-phosphate diphosphokinase</fullName>
        <ecNumber evidence="1">2.7.6.1</ecNumber>
    </recommendedName>
</protein>
<dbReference type="GO" id="GO:0016301">
    <property type="term" value="F:kinase activity"/>
    <property type="evidence" value="ECO:0007669"/>
    <property type="project" value="UniProtKB-KW"/>
</dbReference>
<proteinExistence type="predicted"/>
<dbReference type="Pfam" id="PF14572">
    <property type="entry name" value="Pribosyl_synth"/>
    <property type="match status" value="1"/>
</dbReference>
<evidence type="ECO:0000256" key="7">
    <source>
        <dbReference type="ARBA" id="ARBA00022840"/>
    </source>
</evidence>
<dbReference type="FunFam" id="3.40.50.2020:FF:000007">
    <property type="entry name" value="Ribose-phosphate pyrophosphokinase"/>
    <property type="match status" value="1"/>
</dbReference>
<keyword evidence="6 11" id="KW-0418">Kinase</keyword>
<dbReference type="AlphaFoldDB" id="A0A1B1YKF4"/>
<evidence type="ECO:0000256" key="1">
    <source>
        <dbReference type="ARBA" id="ARBA00013247"/>
    </source>
</evidence>
<dbReference type="Proteomes" id="UP000092931">
    <property type="component" value="Chromosome"/>
</dbReference>
<feature type="domain" description="Ribose-phosphate pyrophosphokinase N-terminal" evidence="10">
    <location>
        <begin position="8"/>
        <end position="124"/>
    </location>
</feature>
<evidence type="ECO:0000256" key="5">
    <source>
        <dbReference type="ARBA" id="ARBA00022741"/>
    </source>
</evidence>
<dbReference type="CDD" id="cd06223">
    <property type="entry name" value="PRTases_typeI"/>
    <property type="match status" value="1"/>
</dbReference>
<dbReference type="GO" id="GO:0005737">
    <property type="term" value="C:cytoplasm"/>
    <property type="evidence" value="ECO:0007669"/>
    <property type="project" value="TreeGrafter"/>
</dbReference>
<evidence type="ECO:0000256" key="9">
    <source>
        <dbReference type="ARBA" id="ARBA00049535"/>
    </source>
</evidence>
<dbReference type="SMART" id="SM01400">
    <property type="entry name" value="Pribosyltran_N"/>
    <property type="match status" value="1"/>
</dbReference>
<keyword evidence="8" id="KW-0460">Magnesium</keyword>
<dbReference type="EMBL" id="CP014673">
    <property type="protein sequence ID" value="ANX01270.1"/>
    <property type="molecule type" value="Genomic_DNA"/>
</dbReference>
<dbReference type="SUPFAM" id="SSF53271">
    <property type="entry name" value="PRTase-like"/>
    <property type="match status" value="1"/>
</dbReference>
<organism evidence="11 12">
    <name type="scientific">Thermoclostridium stercorarium subsp. leptospartum DSM 9219</name>
    <dbReference type="NCBI Taxonomy" id="1346611"/>
    <lineage>
        <taxon>Bacteria</taxon>
        <taxon>Bacillati</taxon>
        <taxon>Bacillota</taxon>
        <taxon>Clostridia</taxon>
        <taxon>Eubacteriales</taxon>
        <taxon>Oscillospiraceae</taxon>
        <taxon>Thermoclostridium</taxon>
    </lineage>
</organism>
<sequence length="318" mass="35226">MPGDETEIKIFAGSSSINFAEKMCKYLGTELGKSQAIKFSEGNTFVKILEKVRDKDVYIVQTIGLNPNDDFMELLFWIDAFKRSSAASVTAIIPYFSYAKGDKKDEPRVSIRARVCADCLEITGVDRIVTMDLHSPQIQGFFKKPVDHLYGFPILCEYIKSKNIENTVVVSPDAGFAKNARKIATILKAPVTIGDKIRTDHNEKAQVLEIIGDVKGKNAIIVDDFTISCGTLIDTARALKENGAEKIYACVTHALLREKGLKALEESDIEELIVTDTVENPMVSGHPKIKVVSVAPLFAEAVKIIHNRESLSRLFDNI</sequence>
<evidence type="ECO:0000313" key="12">
    <source>
        <dbReference type="Proteomes" id="UP000092931"/>
    </source>
</evidence>
<gene>
    <name evidence="11" type="ORF">CSTERLE_06650</name>
</gene>
<dbReference type="NCBIfam" id="TIGR01251">
    <property type="entry name" value="ribP_PPkin"/>
    <property type="match status" value="1"/>
</dbReference>
<dbReference type="InterPro" id="IPR000842">
    <property type="entry name" value="PRib_PP_synth_CS"/>
</dbReference>
<dbReference type="InterPro" id="IPR005946">
    <property type="entry name" value="Rib-P_diPkinase"/>
</dbReference>
<evidence type="ECO:0000259" key="10">
    <source>
        <dbReference type="Pfam" id="PF13793"/>
    </source>
</evidence>
<accession>A0A1B1YKF4</accession>
<dbReference type="EC" id="2.7.6.1" evidence="1"/>
<comment type="catalytic activity">
    <reaction evidence="9">
        <text>D-ribose 5-phosphate + ATP = 5-phospho-alpha-D-ribose 1-diphosphate + AMP + H(+)</text>
        <dbReference type="Rhea" id="RHEA:15609"/>
        <dbReference type="ChEBI" id="CHEBI:15378"/>
        <dbReference type="ChEBI" id="CHEBI:30616"/>
        <dbReference type="ChEBI" id="CHEBI:58017"/>
        <dbReference type="ChEBI" id="CHEBI:78346"/>
        <dbReference type="ChEBI" id="CHEBI:456215"/>
        <dbReference type="EC" id="2.7.6.1"/>
    </reaction>
</comment>
<keyword evidence="2" id="KW-0808">Transferase</keyword>
<dbReference type="GO" id="GO:0002189">
    <property type="term" value="C:ribose phosphate diphosphokinase complex"/>
    <property type="evidence" value="ECO:0007669"/>
    <property type="project" value="TreeGrafter"/>
</dbReference>
<dbReference type="PANTHER" id="PTHR10210:SF32">
    <property type="entry name" value="RIBOSE-PHOSPHATE PYROPHOSPHOKINASE 2"/>
    <property type="match status" value="1"/>
</dbReference>
<evidence type="ECO:0000256" key="4">
    <source>
        <dbReference type="ARBA" id="ARBA00022727"/>
    </source>
</evidence>
<dbReference type="GO" id="GO:0009156">
    <property type="term" value="P:ribonucleoside monophosphate biosynthetic process"/>
    <property type="evidence" value="ECO:0007669"/>
    <property type="project" value="InterPro"/>
</dbReference>
<dbReference type="GO" id="GO:0006164">
    <property type="term" value="P:purine nucleotide biosynthetic process"/>
    <property type="evidence" value="ECO:0007669"/>
    <property type="project" value="TreeGrafter"/>
</dbReference>
<dbReference type="InterPro" id="IPR029099">
    <property type="entry name" value="Pribosyltran_N"/>
</dbReference>
<evidence type="ECO:0000256" key="2">
    <source>
        <dbReference type="ARBA" id="ARBA00022679"/>
    </source>
</evidence>
<dbReference type="Pfam" id="PF13793">
    <property type="entry name" value="Pribosyltran_N"/>
    <property type="match status" value="1"/>
</dbReference>
<dbReference type="RefSeq" id="WP_065820764.1">
    <property type="nucleotide sequence ID" value="NZ_CP014673.1"/>
</dbReference>
<keyword evidence="5" id="KW-0547">Nucleotide-binding</keyword>
<dbReference type="PANTHER" id="PTHR10210">
    <property type="entry name" value="RIBOSE-PHOSPHATE DIPHOSPHOKINASE FAMILY MEMBER"/>
    <property type="match status" value="1"/>
</dbReference>
<dbReference type="Gene3D" id="3.40.50.2020">
    <property type="match status" value="2"/>
</dbReference>
<dbReference type="GO" id="GO:0006015">
    <property type="term" value="P:5-phosphoribose 1-diphosphate biosynthetic process"/>
    <property type="evidence" value="ECO:0007669"/>
    <property type="project" value="TreeGrafter"/>
</dbReference>
<reference evidence="11 12" key="1">
    <citation type="submission" date="2016-02" db="EMBL/GenBank/DDBJ databases">
        <title>Comparison of Clostridium stercorarium subspecies using comparative genomics and transcriptomics.</title>
        <authorList>
            <person name="Schellenberg J."/>
            <person name="Thallinger G."/>
            <person name="Levin D.B."/>
            <person name="Zhang X."/>
            <person name="Alvare G."/>
            <person name="Fristensky B."/>
            <person name="Sparling R."/>
        </authorList>
    </citation>
    <scope>NUCLEOTIDE SEQUENCE [LARGE SCALE GENOMIC DNA]</scope>
    <source>
        <strain evidence="11 12">DSM 9219</strain>
    </source>
</reference>
<name>A0A1B1YKF4_THEST</name>
<evidence type="ECO:0000256" key="6">
    <source>
        <dbReference type="ARBA" id="ARBA00022777"/>
    </source>
</evidence>
<dbReference type="GO" id="GO:0005524">
    <property type="term" value="F:ATP binding"/>
    <property type="evidence" value="ECO:0007669"/>
    <property type="project" value="UniProtKB-KW"/>
</dbReference>
<dbReference type="GO" id="GO:0000287">
    <property type="term" value="F:magnesium ion binding"/>
    <property type="evidence" value="ECO:0007669"/>
    <property type="project" value="InterPro"/>
</dbReference>
<keyword evidence="7" id="KW-0067">ATP-binding</keyword>
<keyword evidence="3" id="KW-0479">Metal-binding</keyword>
<evidence type="ECO:0000313" key="11">
    <source>
        <dbReference type="EMBL" id="ANX01270.1"/>
    </source>
</evidence>
<dbReference type="InterPro" id="IPR000836">
    <property type="entry name" value="PRTase_dom"/>
</dbReference>
<dbReference type="NCBIfam" id="NF002320">
    <property type="entry name" value="PRK01259.1"/>
    <property type="match status" value="1"/>
</dbReference>
<dbReference type="InterPro" id="IPR029057">
    <property type="entry name" value="PRTase-like"/>
</dbReference>
<dbReference type="PROSITE" id="PS00114">
    <property type="entry name" value="PRPP_SYNTHASE"/>
    <property type="match status" value="1"/>
</dbReference>
<keyword evidence="4" id="KW-0545">Nucleotide biosynthesis</keyword>